<proteinExistence type="predicted"/>
<organism evidence="1 2">
    <name type="scientific">Linnemannia elongata AG-77</name>
    <dbReference type="NCBI Taxonomy" id="1314771"/>
    <lineage>
        <taxon>Eukaryota</taxon>
        <taxon>Fungi</taxon>
        <taxon>Fungi incertae sedis</taxon>
        <taxon>Mucoromycota</taxon>
        <taxon>Mortierellomycotina</taxon>
        <taxon>Mortierellomycetes</taxon>
        <taxon>Mortierellales</taxon>
        <taxon>Mortierellaceae</taxon>
        <taxon>Linnemannia</taxon>
    </lineage>
</organism>
<dbReference type="OrthoDB" id="2309017at2759"/>
<reference evidence="1 2" key="1">
    <citation type="submission" date="2016-05" db="EMBL/GenBank/DDBJ databases">
        <title>Genome sequencing reveals origins of a unique bacterial endosymbiosis in the earliest lineages of terrestrial Fungi.</title>
        <authorList>
            <consortium name="DOE Joint Genome Institute"/>
            <person name="Uehling J."/>
            <person name="Gryganskyi A."/>
            <person name="Hameed K."/>
            <person name="Tschaplinski T."/>
            <person name="Misztal P."/>
            <person name="Wu S."/>
            <person name="Desiro A."/>
            <person name="Vande Pol N."/>
            <person name="Du Z.-Y."/>
            <person name="Zienkiewicz A."/>
            <person name="Zienkiewicz K."/>
            <person name="Morin E."/>
            <person name="Tisserant E."/>
            <person name="Splivallo R."/>
            <person name="Hainaut M."/>
            <person name="Henrissat B."/>
            <person name="Ohm R."/>
            <person name="Kuo A."/>
            <person name="Yan J."/>
            <person name="Lipzen A."/>
            <person name="Nolan M."/>
            <person name="Labutti K."/>
            <person name="Barry K."/>
            <person name="Goldstein A."/>
            <person name="Labbe J."/>
            <person name="Schadt C."/>
            <person name="Tuskan G."/>
            <person name="Grigoriev I."/>
            <person name="Martin F."/>
            <person name="Vilgalys R."/>
            <person name="Bonito G."/>
        </authorList>
    </citation>
    <scope>NUCLEOTIDE SEQUENCE [LARGE SCALE GENOMIC DNA]</scope>
    <source>
        <strain evidence="1 2">AG-77</strain>
    </source>
</reference>
<sequence length="72" mass="8584">MTGSDQQKICGLNSTFVKQLNYIEAHIDLGEYHIWRENDEFFKSKKDERSNRDILMDEKPYNSEKIVFPDNL</sequence>
<evidence type="ECO:0000313" key="2">
    <source>
        <dbReference type="Proteomes" id="UP000078512"/>
    </source>
</evidence>
<protein>
    <submittedName>
        <fullName evidence="1">Uncharacterized protein</fullName>
    </submittedName>
</protein>
<keyword evidence="2" id="KW-1185">Reference proteome</keyword>
<accession>A0A197JZ02</accession>
<evidence type="ECO:0000313" key="1">
    <source>
        <dbReference type="EMBL" id="OAQ30178.1"/>
    </source>
</evidence>
<dbReference type="EMBL" id="KV442036">
    <property type="protein sequence ID" value="OAQ30178.1"/>
    <property type="molecule type" value="Genomic_DNA"/>
</dbReference>
<dbReference type="AlphaFoldDB" id="A0A197JZ02"/>
<gene>
    <name evidence="1" type="ORF">K457DRAFT_137276</name>
</gene>
<name>A0A197JZ02_9FUNG</name>
<dbReference type="Proteomes" id="UP000078512">
    <property type="component" value="Unassembled WGS sequence"/>
</dbReference>